<keyword evidence="3" id="KW-1185">Reference proteome</keyword>
<accession>A0ABR1ITT0</accession>
<gene>
    <name evidence="2" type="ORF">VKT23_017890</name>
</gene>
<sequence>MSKDQTGSGESTNAEGIGKRKPKASLRVADVANTATPANNAHRTMRKEAMESAAEKKRKREAEGV</sequence>
<feature type="compositionally biased region" description="Basic and acidic residues" evidence="1">
    <location>
        <begin position="46"/>
        <end position="65"/>
    </location>
</feature>
<feature type="compositionally biased region" description="Polar residues" evidence="1">
    <location>
        <begin position="33"/>
        <end position="42"/>
    </location>
</feature>
<evidence type="ECO:0000313" key="3">
    <source>
        <dbReference type="Proteomes" id="UP001498398"/>
    </source>
</evidence>
<name>A0ABR1ITT0_9AGAR</name>
<proteinExistence type="predicted"/>
<comment type="caution">
    <text evidence="2">The sequence shown here is derived from an EMBL/GenBank/DDBJ whole genome shotgun (WGS) entry which is preliminary data.</text>
</comment>
<evidence type="ECO:0000313" key="2">
    <source>
        <dbReference type="EMBL" id="KAK7438759.1"/>
    </source>
</evidence>
<dbReference type="EMBL" id="JBANRG010000077">
    <property type="protein sequence ID" value="KAK7438759.1"/>
    <property type="molecule type" value="Genomic_DNA"/>
</dbReference>
<protein>
    <submittedName>
        <fullName evidence="2">Uncharacterized protein</fullName>
    </submittedName>
</protein>
<dbReference type="Proteomes" id="UP001498398">
    <property type="component" value="Unassembled WGS sequence"/>
</dbReference>
<organism evidence="2 3">
    <name type="scientific">Marasmiellus scandens</name>
    <dbReference type="NCBI Taxonomy" id="2682957"/>
    <lineage>
        <taxon>Eukaryota</taxon>
        <taxon>Fungi</taxon>
        <taxon>Dikarya</taxon>
        <taxon>Basidiomycota</taxon>
        <taxon>Agaricomycotina</taxon>
        <taxon>Agaricomycetes</taxon>
        <taxon>Agaricomycetidae</taxon>
        <taxon>Agaricales</taxon>
        <taxon>Marasmiineae</taxon>
        <taxon>Omphalotaceae</taxon>
        <taxon>Marasmiellus</taxon>
    </lineage>
</organism>
<feature type="compositionally biased region" description="Polar residues" evidence="1">
    <location>
        <begin position="1"/>
        <end position="14"/>
    </location>
</feature>
<evidence type="ECO:0000256" key="1">
    <source>
        <dbReference type="SAM" id="MobiDB-lite"/>
    </source>
</evidence>
<feature type="region of interest" description="Disordered" evidence="1">
    <location>
        <begin position="1"/>
        <end position="65"/>
    </location>
</feature>
<reference evidence="2 3" key="1">
    <citation type="submission" date="2024-01" db="EMBL/GenBank/DDBJ databases">
        <title>A draft genome for the cacao thread blight pathogen Marasmiellus scandens.</title>
        <authorList>
            <person name="Baruah I.K."/>
            <person name="Leung J."/>
            <person name="Bukari Y."/>
            <person name="Amoako-Attah I."/>
            <person name="Meinhardt L.W."/>
            <person name="Bailey B.A."/>
            <person name="Cohen S.P."/>
        </authorList>
    </citation>
    <scope>NUCLEOTIDE SEQUENCE [LARGE SCALE GENOMIC DNA]</scope>
    <source>
        <strain evidence="2 3">GH-19</strain>
    </source>
</reference>